<keyword evidence="1" id="KW-0472">Membrane</keyword>
<keyword evidence="1" id="KW-0812">Transmembrane</keyword>
<dbReference type="EMBL" id="VSSQ01000811">
    <property type="protein sequence ID" value="MPM01637.1"/>
    <property type="molecule type" value="Genomic_DNA"/>
</dbReference>
<keyword evidence="1" id="KW-1133">Transmembrane helix</keyword>
<reference evidence="2" key="1">
    <citation type="submission" date="2019-08" db="EMBL/GenBank/DDBJ databases">
        <authorList>
            <person name="Kucharzyk K."/>
            <person name="Murdoch R.W."/>
            <person name="Higgins S."/>
            <person name="Loffler F."/>
        </authorList>
    </citation>
    <scope>NUCLEOTIDE SEQUENCE</scope>
</reference>
<protein>
    <submittedName>
        <fullName evidence="2">Uncharacterized protein</fullName>
    </submittedName>
</protein>
<comment type="caution">
    <text evidence="2">The sequence shown here is derived from an EMBL/GenBank/DDBJ whole genome shotgun (WGS) entry which is preliminary data.</text>
</comment>
<feature type="transmembrane region" description="Helical" evidence="1">
    <location>
        <begin position="35"/>
        <end position="55"/>
    </location>
</feature>
<organism evidence="2">
    <name type="scientific">bioreactor metagenome</name>
    <dbReference type="NCBI Taxonomy" id="1076179"/>
    <lineage>
        <taxon>unclassified sequences</taxon>
        <taxon>metagenomes</taxon>
        <taxon>ecological metagenomes</taxon>
    </lineage>
</organism>
<name>A0A644WDN7_9ZZZZ</name>
<dbReference type="AlphaFoldDB" id="A0A644WDN7"/>
<evidence type="ECO:0000256" key="1">
    <source>
        <dbReference type="SAM" id="Phobius"/>
    </source>
</evidence>
<evidence type="ECO:0000313" key="2">
    <source>
        <dbReference type="EMBL" id="MPM01637.1"/>
    </source>
</evidence>
<feature type="transmembrane region" description="Helical" evidence="1">
    <location>
        <begin position="6"/>
        <end position="28"/>
    </location>
</feature>
<proteinExistence type="predicted"/>
<sequence length="103" mass="11623">MKIHDNFDIILVSALIFITLIGQKFYLIKASINKVYCVIILSASVFILIVNFFYYTNTNELISGIMYSILFLLGAFSRKGITNQGLSELKAILVDGIKLIRLN</sequence>
<accession>A0A644WDN7</accession>
<feature type="transmembrane region" description="Helical" evidence="1">
    <location>
        <begin position="61"/>
        <end position="77"/>
    </location>
</feature>
<gene>
    <name evidence="2" type="ORF">SDC9_47877</name>
</gene>